<dbReference type="PANTHER" id="PTHR48090">
    <property type="entry name" value="UNDECAPRENYL-PHOSPHATE 4-DEOXY-4-FORMAMIDO-L-ARABINOSE TRANSFERASE-RELATED"/>
    <property type="match status" value="1"/>
</dbReference>
<evidence type="ECO:0000313" key="10">
    <source>
        <dbReference type="EMBL" id="BDG07174.1"/>
    </source>
</evidence>
<keyword evidence="5 8" id="KW-1133">Transmembrane helix</keyword>
<keyword evidence="4 8" id="KW-0812">Transmembrane</keyword>
<keyword evidence="6 8" id="KW-0472">Membrane</keyword>
<dbReference type="PANTHER" id="PTHR48090:SF1">
    <property type="entry name" value="PROPHAGE BACTOPRENOL GLUCOSYL TRANSFERASE HOMOLOG"/>
    <property type="match status" value="1"/>
</dbReference>
<evidence type="ECO:0000256" key="6">
    <source>
        <dbReference type="ARBA" id="ARBA00023136"/>
    </source>
</evidence>
<keyword evidence="10" id="KW-0378">Hydrolase</keyword>
<feature type="domain" description="Glycosyltransferase 2-like" evidence="9">
    <location>
        <begin position="5"/>
        <end position="153"/>
    </location>
</feature>
<evidence type="ECO:0000256" key="5">
    <source>
        <dbReference type="ARBA" id="ARBA00022989"/>
    </source>
</evidence>
<evidence type="ECO:0000256" key="7">
    <source>
        <dbReference type="SAM" id="MobiDB-lite"/>
    </source>
</evidence>
<dbReference type="Pfam" id="PF00535">
    <property type="entry name" value="Glycos_transf_2"/>
    <property type="match status" value="1"/>
</dbReference>
<dbReference type="GO" id="GO:0016787">
    <property type="term" value="F:hydrolase activity"/>
    <property type="evidence" value="ECO:0007669"/>
    <property type="project" value="UniProtKB-KW"/>
</dbReference>
<comment type="subcellular location">
    <subcellularLocation>
        <location evidence="1">Membrane</location>
        <topology evidence="1">Multi-pass membrane protein</topology>
    </subcellularLocation>
</comment>
<keyword evidence="3" id="KW-0808">Transferase</keyword>
<dbReference type="InterPro" id="IPR001173">
    <property type="entry name" value="Glyco_trans_2-like"/>
</dbReference>
<name>A0ABM7X5T1_9BACT</name>
<accession>A0ABM7X5T1</accession>
<dbReference type="InterPro" id="IPR050256">
    <property type="entry name" value="Glycosyltransferase_2"/>
</dbReference>
<organism evidence="10 11">
    <name type="scientific">Anaeromyxobacter paludicola</name>
    <dbReference type="NCBI Taxonomy" id="2918171"/>
    <lineage>
        <taxon>Bacteria</taxon>
        <taxon>Pseudomonadati</taxon>
        <taxon>Myxococcota</taxon>
        <taxon>Myxococcia</taxon>
        <taxon>Myxococcales</taxon>
        <taxon>Cystobacterineae</taxon>
        <taxon>Anaeromyxobacteraceae</taxon>
        <taxon>Anaeromyxobacter</taxon>
    </lineage>
</organism>
<dbReference type="CDD" id="cd04187">
    <property type="entry name" value="DPM1_like_bac"/>
    <property type="match status" value="1"/>
</dbReference>
<feature type="transmembrane region" description="Helical" evidence="8">
    <location>
        <begin position="263"/>
        <end position="288"/>
    </location>
</feature>
<dbReference type="EMBL" id="AP025592">
    <property type="protein sequence ID" value="BDG07174.1"/>
    <property type="molecule type" value="Genomic_DNA"/>
</dbReference>
<evidence type="ECO:0000256" key="3">
    <source>
        <dbReference type="ARBA" id="ARBA00022679"/>
    </source>
</evidence>
<feature type="transmembrane region" description="Helical" evidence="8">
    <location>
        <begin position="229"/>
        <end position="251"/>
    </location>
</feature>
<keyword evidence="11" id="KW-1185">Reference proteome</keyword>
<feature type="region of interest" description="Disordered" evidence="7">
    <location>
        <begin position="312"/>
        <end position="335"/>
    </location>
</feature>
<dbReference type="Gene3D" id="3.90.550.10">
    <property type="entry name" value="Spore Coat Polysaccharide Biosynthesis Protein SpsA, Chain A"/>
    <property type="match status" value="1"/>
</dbReference>
<sequence>MPLITVVTPCYNEEANVEEVYRRVKAVMDGLPGYQYEHLFIDNASKDRTPDLLRALAAADPKVKVILNAGNFGHIRSPYHGMLQAEGDAVVSLVSDLQDPPEMIPELLRRWEAGAKIVAAVKRSTEEGFVMAQARKTFYRVLARISDAKLIRNFTGFGLYDKQVIQLLRGIDDPNPYFRGLISELGYEPALVPYDQPLRKKGKTKNNFFTLFDMAMLGLTKHSRAPLRIATLAGFGMAALSLLISLAYLVMKLVFWNEFQFGLAPLLIGIYFFGSVQIFFIGILGEYVGSIQTHVRHLPLVVERERLNFGPAGAREGGGVTSPPSPAASRAAPSR</sequence>
<evidence type="ECO:0000313" key="11">
    <source>
        <dbReference type="Proteomes" id="UP001162734"/>
    </source>
</evidence>
<evidence type="ECO:0000256" key="8">
    <source>
        <dbReference type="SAM" id="Phobius"/>
    </source>
</evidence>
<protein>
    <submittedName>
        <fullName evidence="10">Glycosyl hydrolase</fullName>
    </submittedName>
</protein>
<evidence type="ECO:0000259" key="9">
    <source>
        <dbReference type="Pfam" id="PF00535"/>
    </source>
</evidence>
<gene>
    <name evidence="10" type="ORF">AMPC_02870</name>
</gene>
<dbReference type="InterPro" id="IPR029044">
    <property type="entry name" value="Nucleotide-diphossugar_trans"/>
</dbReference>
<evidence type="ECO:0000256" key="1">
    <source>
        <dbReference type="ARBA" id="ARBA00004141"/>
    </source>
</evidence>
<dbReference type="Proteomes" id="UP001162734">
    <property type="component" value="Chromosome"/>
</dbReference>
<dbReference type="RefSeq" id="WP_248343777.1">
    <property type="nucleotide sequence ID" value="NZ_AP025592.1"/>
</dbReference>
<evidence type="ECO:0000256" key="4">
    <source>
        <dbReference type="ARBA" id="ARBA00022692"/>
    </source>
</evidence>
<keyword evidence="2" id="KW-0328">Glycosyltransferase</keyword>
<dbReference type="SUPFAM" id="SSF53448">
    <property type="entry name" value="Nucleotide-diphospho-sugar transferases"/>
    <property type="match status" value="1"/>
</dbReference>
<evidence type="ECO:0000256" key="2">
    <source>
        <dbReference type="ARBA" id="ARBA00022676"/>
    </source>
</evidence>
<reference evidence="11" key="1">
    <citation type="journal article" date="2022" name="Int. J. Syst. Evol. Microbiol.">
        <title>Anaeromyxobacter oryzae sp. nov., Anaeromyxobacter diazotrophicus sp. nov. and Anaeromyxobacter paludicola sp. nov., isolated from paddy soils.</title>
        <authorList>
            <person name="Itoh H."/>
            <person name="Xu Z."/>
            <person name="Mise K."/>
            <person name="Masuda Y."/>
            <person name="Ushijima N."/>
            <person name="Hayakawa C."/>
            <person name="Shiratori Y."/>
            <person name="Senoo K."/>
        </authorList>
    </citation>
    <scope>NUCLEOTIDE SEQUENCE [LARGE SCALE GENOMIC DNA]</scope>
    <source>
        <strain evidence="11">Red630</strain>
    </source>
</reference>
<proteinExistence type="predicted"/>